<dbReference type="PANTHER" id="PTHR20859">
    <property type="entry name" value="INTERFERON/INTERLEUKIN RECEPTOR"/>
    <property type="match status" value="1"/>
</dbReference>
<feature type="transmembrane region" description="Helical" evidence="1">
    <location>
        <begin position="191"/>
        <end position="213"/>
    </location>
</feature>
<dbReference type="InterPro" id="IPR013783">
    <property type="entry name" value="Ig-like_fold"/>
</dbReference>
<dbReference type="PANTHER" id="PTHR20859:SF91">
    <property type="match status" value="1"/>
</dbReference>
<organism evidence="3 4">
    <name type="scientific">Etheostoma spectabile</name>
    <name type="common">orangethroat darter</name>
    <dbReference type="NCBI Taxonomy" id="54343"/>
    <lineage>
        <taxon>Eukaryota</taxon>
        <taxon>Metazoa</taxon>
        <taxon>Chordata</taxon>
        <taxon>Craniata</taxon>
        <taxon>Vertebrata</taxon>
        <taxon>Euteleostomi</taxon>
        <taxon>Actinopterygii</taxon>
        <taxon>Neopterygii</taxon>
        <taxon>Teleostei</taxon>
        <taxon>Neoteleostei</taxon>
        <taxon>Acanthomorphata</taxon>
        <taxon>Eupercaria</taxon>
        <taxon>Perciformes</taxon>
        <taxon>Percoidei</taxon>
        <taxon>Percidae</taxon>
        <taxon>Etheostomatinae</taxon>
        <taxon>Etheostoma</taxon>
    </lineage>
</organism>
<dbReference type="GO" id="GO:0004896">
    <property type="term" value="F:cytokine receptor activity"/>
    <property type="evidence" value="ECO:0007669"/>
    <property type="project" value="TreeGrafter"/>
</dbReference>
<evidence type="ECO:0000313" key="4">
    <source>
        <dbReference type="Proteomes" id="UP000327493"/>
    </source>
</evidence>
<dbReference type="AlphaFoldDB" id="A0A5J5CDZ9"/>
<keyword evidence="1" id="KW-0472">Membrane</keyword>
<dbReference type="Pfam" id="PF01108">
    <property type="entry name" value="Tissue_fac"/>
    <property type="match status" value="1"/>
</dbReference>
<dbReference type="GO" id="GO:0005886">
    <property type="term" value="C:plasma membrane"/>
    <property type="evidence" value="ECO:0007669"/>
    <property type="project" value="TreeGrafter"/>
</dbReference>
<keyword evidence="4" id="KW-1185">Reference proteome</keyword>
<dbReference type="SUPFAM" id="SSF49265">
    <property type="entry name" value="Fibronectin type III"/>
    <property type="match status" value="1"/>
</dbReference>
<dbReference type="InterPro" id="IPR003961">
    <property type="entry name" value="FN3_dom"/>
</dbReference>
<dbReference type="CDD" id="cd00063">
    <property type="entry name" value="FN3"/>
    <property type="match status" value="1"/>
</dbReference>
<dbReference type="InterPro" id="IPR036116">
    <property type="entry name" value="FN3_sf"/>
</dbReference>
<evidence type="ECO:0000259" key="2">
    <source>
        <dbReference type="Pfam" id="PF01108"/>
    </source>
</evidence>
<accession>A0A5J5CDZ9</accession>
<evidence type="ECO:0000256" key="1">
    <source>
        <dbReference type="SAM" id="Phobius"/>
    </source>
</evidence>
<protein>
    <recommendedName>
        <fullName evidence="2">Fibronectin type-III domain-containing protein</fullName>
    </recommendedName>
</protein>
<dbReference type="EMBL" id="VOFY01000330">
    <property type="protein sequence ID" value="KAA8578651.1"/>
    <property type="molecule type" value="Genomic_DNA"/>
</dbReference>
<keyword evidence="1" id="KW-0812">Transmembrane</keyword>
<keyword evidence="1" id="KW-1133">Transmembrane helix</keyword>
<proteinExistence type="predicted"/>
<comment type="caution">
    <text evidence="3">The sequence shown here is derived from an EMBL/GenBank/DDBJ whole genome shotgun (WGS) entry which is preliminary data.</text>
</comment>
<dbReference type="Gene3D" id="2.60.40.10">
    <property type="entry name" value="Immunoglobulins"/>
    <property type="match status" value="1"/>
</dbReference>
<name>A0A5J5CDZ9_9PERO</name>
<reference evidence="3 4" key="1">
    <citation type="submission" date="2019-08" db="EMBL/GenBank/DDBJ databases">
        <title>A chromosome-level genome assembly, high-density linkage maps, and genome scans reveal the genomic architecture of hybrid incompatibilities underlying speciation via character displacement in darters (Percidae: Etheostominae).</title>
        <authorList>
            <person name="Moran R.L."/>
            <person name="Catchen J.M."/>
            <person name="Fuller R.C."/>
        </authorList>
    </citation>
    <scope>NUCLEOTIDE SEQUENCE [LARGE SCALE GENOMIC DNA]</scope>
    <source>
        <strain evidence="3">EspeVRDwgs_2016</strain>
        <tissue evidence="3">Muscle</tissue>
    </source>
</reference>
<sequence length="267" mass="29519">MLVVVQALSALPPVPPQNIHVNNWLLTWTPSSEEGDPTYTVQYSSFSSGVWTNVPSCVHMSSNSCNVTSTKAEGEHGCVMLRVQAERSGLTSTSVKACSRHGDSCTPDFSLTPRPGSLTVNLSSNHSLALEYAAHAKHRVYYGKEGEPLLLQEGQRYCVQVQYLYFRNPVGLATCTQCELIPESKKEGQTVIIAVVLIVVLLGLIPVVAYFLICKTERIKQWLRPPYQLPEDFFLEPFPEHHLSIFSSSPTEECCVISSISSQELSN</sequence>
<evidence type="ECO:0000313" key="3">
    <source>
        <dbReference type="EMBL" id="KAA8578651.1"/>
    </source>
</evidence>
<gene>
    <name evidence="3" type="ORF">FQN60_018689</name>
</gene>
<dbReference type="InterPro" id="IPR050650">
    <property type="entry name" value="Type-II_Cytokine-TF_Rcpt"/>
</dbReference>
<dbReference type="Proteomes" id="UP000327493">
    <property type="component" value="Unassembled WGS sequence"/>
</dbReference>
<feature type="domain" description="Fibronectin type-III" evidence="2">
    <location>
        <begin position="7"/>
        <end position="93"/>
    </location>
</feature>